<name>A0A2S1R275_9FLAO</name>
<dbReference type="RefSeq" id="WP_108779545.1">
    <property type="nucleotide sequence ID" value="NZ_CP029186.1"/>
</dbReference>
<reference evidence="1 2" key="1">
    <citation type="submission" date="2018-04" db="EMBL/GenBank/DDBJ databases">
        <title>Genome sequencing of Flavobacterium sp. HYN0059.</title>
        <authorList>
            <person name="Yi H."/>
            <person name="Baek C."/>
        </authorList>
    </citation>
    <scope>NUCLEOTIDE SEQUENCE [LARGE SCALE GENOMIC DNA]</scope>
    <source>
        <strain evidence="1 2">HYN0059</strain>
    </source>
</reference>
<dbReference type="AlphaFoldDB" id="A0A2S1R275"/>
<dbReference type="OrthoDB" id="9797755at2"/>
<accession>A0A2S1R275</accession>
<sequence>MGTENLLEDLVNHVVSSTLHVVMIDPKTLMPKCAGSGCFIIYKERPFFISVQHVTDKEGLQAVIDKGTGNETGTDVFPVLL</sequence>
<evidence type="ECO:0000313" key="1">
    <source>
        <dbReference type="EMBL" id="AWH86823.1"/>
    </source>
</evidence>
<dbReference type="EMBL" id="CP029186">
    <property type="protein sequence ID" value="AWH86823.1"/>
    <property type="molecule type" value="Genomic_DNA"/>
</dbReference>
<gene>
    <name evidence="1" type="ORF">HYN59_17665</name>
</gene>
<keyword evidence="2" id="KW-1185">Reference proteome</keyword>
<dbReference type="Proteomes" id="UP000244929">
    <property type="component" value="Chromosome"/>
</dbReference>
<protein>
    <submittedName>
        <fullName evidence="1">Uncharacterized protein</fullName>
    </submittedName>
</protein>
<proteinExistence type="predicted"/>
<dbReference type="KEGG" id="falb:HYN59_17665"/>
<organism evidence="1 2">
    <name type="scientific">Flavobacterium album</name>
    <dbReference type="NCBI Taxonomy" id="2175091"/>
    <lineage>
        <taxon>Bacteria</taxon>
        <taxon>Pseudomonadati</taxon>
        <taxon>Bacteroidota</taxon>
        <taxon>Flavobacteriia</taxon>
        <taxon>Flavobacteriales</taxon>
        <taxon>Flavobacteriaceae</taxon>
        <taxon>Flavobacterium</taxon>
    </lineage>
</organism>
<evidence type="ECO:0000313" key="2">
    <source>
        <dbReference type="Proteomes" id="UP000244929"/>
    </source>
</evidence>